<gene>
    <name evidence="1" type="ORF">OUZ56_008744</name>
</gene>
<evidence type="ECO:0000313" key="2">
    <source>
        <dbReference type="Proteomes" id="UP001234178"/>
    </source>
</evidence>
<reference evidence="1 2" key="1">
    <citation type="journal article" date="2023" name="Nucleic Acids Res.">
        <title>The hologenome of Daphnia magna reveals possible DNA methylation and microbiome-mediated evolution of the host genome.</title>
        <authorList>
            <person name="Chaturvedi A."/>
            <person name="Li X."/>
            <person name="Dhandapani V."/>
            <person name="Marshall H."/>
            <person name="Kissane S."/>
            <person name="Cuenca-Cambronero M."/>
            <person name="Asole G."/>
            <person name="Calvet F."/>
            <person name="Ruiz-Romero M."/>
            <person name="Marangio P."/>
            <person name="Guigo R."/>
            <person name="Rago D."/>
            <person name="Mirbahai L."/>
            <person name="Eastwood N."/>
            <person name="Colbourne J.K."/>
            <person name="Zhou J."/>
            <person name="Mallon E."/>
            <person name="Orsini L."/>
        </authorList>
    </citation>
    <scope>NUCLEOTIDE SEQUENCE [LARGE SCALE GENOMIC DNA]</scope>
    <source>
        <strain evidence="1">LRV0_1</strain>
    </source>
</reference>
<comment type="caution">
    <text evidence="1">The sequence shown here is derived from an EMBL/GenBank/DDBJ whole genome shotgun (WGS) entry which is preliminary data.</text>
</comment>
<proteinExistence type="predicted"/>
<keyword evidence="2" id="KW-1185">Reference proteome</keyword>
<evidence type="ECO:0000313" key="1">
    <source>
        <dbReference type="EMBL" id="KAK4023327.1"/>
    </source>
</evidence>
<protein>
    <submittedName>
        <fullName evidence="1">Uncharacterized protein</fullName>
    </submittedName>
</protein>
<accession>A0ABR0ADX7</accession>
<organism evidence="1 2">
    <name type="scientific">Daphnia magna</name>
    <dbReference type="NCBI Taxonomy" id="35525"/>
    <lineage>
        <taxon>Eukaryota</taxon>
        <taxon>Metazoa</taxon>
        <taxon>Ecdysozoa</taxon>
        <taxon>Arthropoda</taxon>
        <taxon>Crustacea</taxon>
        <taxon>Branchiopoda</taxon>
        <taxon>Diplostraca</taxon>
        <taxon>Cladocera</taxon>
        <taxon>Anomopoda</taxon>
        <taxon>Daphniidae</taxon>
        <taxon>Daphnia</taxon>
    </lineage>
</organism>
<dbReference type="Proteomes" id="UP001234178">
    <property type="component" value="Unassembled WGS sequence"/>
</dbReference>
<name>A0ABR0ADX7_9CRUS</name>
<sequence>MARIGIGRYTRWRIEGLTSRLDSHSEKHENIFSHHYKRSLWRIVRFSRSVCQPIVAQCLNPLYLHPSYKMDGSFLYWDPVFLPECHMSPIFVSARARLNTPLFLLDYNNQEGVLYSVRRKTSQALNAIDYKRRRCRPFE</sequence>
<dbReference type="EMBL" id="JAOYFB010000037">
    <property type="protein sequence ID" value="KAK4023327.1"/>
    <property type="molecule type" value="Genomic_DNA"/>
</dbReference>